<evidence type="ECO:0000313" key="3">
    <source>
        <dbReference type="EMBL" id="NIK88135.1"/>
    </source>
</evidence>
<feature type="compositionally biased region" description="Basic and acidic residues" evidence="1">
    <location>
        <begin position="18"/>
        <end position="30"/>
    </location>
</feature>
<keyword evidence="2" id="KW-1133">Transmembrane helix</keyword>
<sequence>MVPPTLISPASEPVEEPMLERPRAKPKSDTGARIGQIAAGVLAGFWVGGAGAYFLGLVRTNGFVALDLPMAAIYTVVTVVPPALFIVLAWSLARGMAMSRAADELAEVTNRLFTADETAARTAARLGRAVRRELDGLNAGLDGAFNRLRALETVLENQISALDEAGARVDVRGEALATRLTQERERIEGVAVTLADAATRAGETVAGRTAQLKSMIEAAEGSLKAAGQSLEGQAANFRQAASTAADAPHAAAVELDKQAKRIESVADAAMARAEFVLGRQERHRAAMNELMGRLKEDSTAFEAALSAQKTTLEQTITAFAAEAKKFETLSQDTDRGFEHLMSNATQRTAHLAQSFAKETDRLKVTAEHAHETMAALVVTMQDAGVSAQTLIGETTGQAKADAKSLVGEAMGECDRLLRTAAKLTQETKEIHAAMNKAVEEFERHISKLPAIAQEEAQRVRQMVRSETEEILDLSARTLSTIHARTTARPTPRETRPEEPAEPADEGLRGLARKLTTGSKKKPKEGEKWQMSTLLAAAAEDRDAPRKDLRPGAAAALGALQAALNDLAIDLDAVSADAEPHEEEWRRYLSGDRAVFARKLASTIDDDMVHRIADLYRENARFRDSANAYMQEFEALLARAKEGDGGGLLAPTILSADTGKIYLTVAYALGRL</sequence>
<dbReference type="EMBL" id="JAASRM010000001">
    <property type="protein sequence ID" value="NIK88135.1"/>
    <property type="molecule type" value="Genomic_DNA"/>
</dbReference>
<evidence type="ECO:0000256" key="2">
    <source>
        <dbReference type="SAM" id="Phobius"/>
    </source>
</evidence>
<feature type="region of interest" description="Disordered" evidence="1">
    <location>
        <begin position="482"/>
        <end position="528"/>
    </location>
</feature>
<feature type="region of interest" description="Disordered" evidence="1">
    <location>
        <begin position="1"/>
        <end position="30"/>
    </location>
</feature>
<dbReference type="RefSeq" id="WP_167082313.1">
    <property type="nucleotide sequence ID" value="NZ_BAAADC010000001.1"/>
</dbReference>
<dbReference type="Proteomes" id="UP000570514">
    <property type="component" value="Unassembled WGS sequence"/>
</dbReference>
<protein>
    <submittedName>
        <fullName evidence="3">Uncharacterized protein</fullName>
    </submittedName>
</protein>
<keyword evidence="4" id="KW-1185">Reference proteome</keyword>
<proteinExistence type="predicted"/>
<dbReference type="AlphaFoldDB" id="A0A846MY40"/>
<feature type="transmembrane region" description="Helical" evidence="2">
    <location>
        <begin position="37"/>
        <end position="56"/>
    </location>
</feature>
<feature type="transmembrane region" description="Helical" evidence="2">
    <location>
        <begin position="68"/>
        <end position="90"/>
    </location>
</feature>
<reference evidence="3 4" key="1">
    <citation type="submission" date="2020-03" db="EMBL/GenBank/DDBJ databases">
        <title>Genomic Encyclopedia of Type Strains, Phase IV (KMG-IV): sequencing the most valuable type-strain genomes for metagenomic binning, comparative biology and taxonomic classification.</title>
        <authorList>
            <person name="Goeker M."/>
        </authorList>
    </citation>
    <scope>NUCLEOTIDE SEQUENCE [LARGE SCALE GENOMIC DNA]</scope>
    <source>
        <strain evidence="3 4">DSM 19867</strain>
    </source>
</reference>
<evidence type="ECO:0000256" key="1">
    <source>
        <dbReference type="SAM" id="MobiDB-lite"/>
    </source>
</evidence>
<keyword evidence="2" id="KW-0812">Transmembrane</keyword>
<comment type="caution">
    <text evidence="3">The sequence shown here is derived from an EMBL/GenBank/DDBJ whole genome shotgun (WGS) entry which is preliminary data.</text>
</comment>
<evidence type="ECO:0000313" key="4">
    <source>
        <dbReference type="Proteomes" id="UP000570514"/>
    </source>
</evidence>
<gene>
    <name evidence="3" type="ORF">FHS83_001453</name>
</gene>
<keyword evidence="2" id="KW-0472">Membrane</keyword>
<accession>A0A846MY40</accession>
<name>A0A846MY40_9PROT</name>
<organism evidence="3 4">
    <name type="scientific">Rhizomicrobium palustre</name>
    <dbReference type="NCBI Taxonomy" id="189966"/>
    <lineage>
        <taxon>Bacteria</taxon>
        <taxon>Pseudomonadati</taxon>
        <taxon>Pseudomonadota</taxon>
        <taxon>Alphaproteobacteria</taxon>
        <taxon>Micropepsales</taxon>
        <taxon>Micropepsaceae</taxon>
        <taxon>Rhizomicrobium</taxon>
    </lineage>
</organism>